<evidence type="ECO:0000313" key="1">
    <source>
        <dbReference type="EMBL" id="TXK50809.1"/>
    </source>
</evidence>
<name>A0A5C8KBN3_9BACT</name>
<reference evidence="1 2" key="1">
    <citation type="submission" date="2019-08" db="EMBL/GenBank/DDBJ databases">
        <authorList>
            <person name="Shi S."/>
        </authorList>
    </citation>
    <scope>NUCLEOTIDE SEQUENCE [LARGE SCALE GENOMIC DNA]</scope>
    <source>
        <strain evidence="1 2">GY10130</strain>
    </source>
</reference>
<protein>
    <recommendedName>
        <fullName evidence="3">DUF4177 domain-containing protein</fullName>
    </recommendedName>
</protein>
<organism evidence="1 2">
    <name type="scientific">Pontibacter qinzhouensis</name>
    <dbReference type="NCBI Taxonomy" id="2603253"/>
    <lineage>
        <taxon>Bacteria</taxon>
        <taxon>Pseudomonadati</taxon>
        <taxon>Bacteroidota</taxon>
        <taxon>Cytophagia</taxon>
        <taxon>Cytophagales</taxon>
        <taxon>Hymenobacteraceae</taxon>
        <taxon>Pontibacter</taxon>
    </lineage>
</organism>
<accession>A0A5C8KBN3</accession>
<dbReference type="RefSeq" id="WP_147920466.1">
    <property type="nucleotide sequence ID" value="NZ_VRTY01000010.1"/>
</dbReference>
<proteinExistence type="predicted"/>
<evidence type="ECO:0008006" key="3">
    <source>
        <dbReference type="Google" id="ProtNLM"/>
    </source>
</evidence>
<dbReference type="Proteomes" id="UP000321926">
    <property type="component" value="Unassembled WGS sequence"/>
</dbReference>
<comment type="caution">
    <text evidence="1">The sequence shown here is derived from an EMBL/GenBank/DDBJ whole genome shotgun (WGS) entry which is preliminary data.</text>
</comment>
<sequence length="81" mass="9039">MKTYKVVKVTAAETFETSLNELSQAGWKVVNANLVFANDTNNTPTYFALLENTPLEDELKQMVEENPEELLNDMGLSPSSN</sequence>
<keyword evidence="2" id="KW-1185">Reference proteome</keyword>
<dbReference type="EMBL" id="VRTY01000010">
    <property type="protein sequence ID" value="TXK50809.1"/>
    <property type="molecule type" value="Genomic_DNA"/>
</dbReference>
<gene>
    <name evidence="1" type="ORF">FVR03_03915</name>
</gene>
<evidence type="ECO:0000313" key="2">
    <source>
        <dbReference type="Proteomes" id="UP000321926"/>
    </source>
</evidence>
<dbReference type="OrthoDB" id="894075at2"/>
<dbReference type="AlphaFoldDB" id="A0A5C8KBN3"/>